<dbReference type="EMBL" id="LITU01000083">
    <property type="protein sequence ID" value="KOY12644.1"/>
    <property type="molecule type" value="Genomic_DNA"/>
</dbReference>
<evidence type="ECO:0000313" key="4">
    <source>
        <dbReference type="Proteomes" id="UP000037688"/>
    </source>
</evidence>
<comment type="caution">
    <text evidence="3">The sequence shown here is derived from an EMBL/GenBank/DDBJ whole genome shotgun (WGS) entry which is preliminary data.</text>
</comment>
<dbReference type="PATRIC" id="fig|1705561.3.peg.6343"/>
<keyword evidence="4" id="KW-1185">Reference proteome</keyword>
<dbReference type="AlphaFoldDB" id="A0A0N0C2B0"/>
<feature type="domain" description="DUF1541" evidence="2">
    <location>
        <begin position="65"/>
        <end position="116"/>
    </location>
</feature>
<dbReference type="InterPro" id="IPR011438">
    <property type="entry name" value="DUF1541"/>
</dbReference>
<organism evidence="3 4">
    <name type="scientific">Paenibacillus xylanivorans</name>
    <dbReference type="NCBI Taxonomy" id="1705561"/>
    <lineage>
        <taxon>Bacteria</taxon>
        <taxon>Bacillati</taxon>
        <taxon>Bacillota</taxon>
        <taxon>Bacilli</taxon>
        <taxon>Bacillales</taxon>
        <taxon>Paenibacillaceae</taxon>
        <taxon>Paenibacillus</taxon>
    </lineage>
</organism>
<protein>
    <recommendedName>
        <fullName evidence="2">DUF1541 domain-containing protein</fullName>
    </recommendedName>
</protein>
<feature type="domain" description="DUF1541" evidence="2">
    <location>
        <begin position="130"/>
        <end position="180"/>
    </location>
</feature>
<sequence>MKKYAMILLTTVITGSLMLSGCGKNAEQDNSSSDSHAASTGEMHHSDSGELPEGIQVKNNPTYPVGSQAVMSADHMQGMKGAEATIVGAYETTAYAVSYTPTTGGDPVKNHKWVIQEEIQDYTDQPYAAGAEVVLNADHMPGMKGAKATIDSAEQTTVYMVDYTPTTGGDPVKNHKWVTEEELSAK</sequence>
<dbReference type="Gene3D" id="2.30.30.1210">
    <property type="entry name" value="Domain of unknown function DUF1541"/>
    <property type="match status" value="1"/>
</dbReference>
<evidence type="ECO:0000256" key="1">
    <source>
        <dbReference type="SAM" id="MobiDB-lite"/>
    </source>
</evidence>
<dbReference type="OrthoDB" id="1701949at2"/>
<evidence type="ECO:0000313" key="3">
    <source>
        <dbReference type="EMBL" id="KOY12644.1"/>
    </source>
</evidence>
<accession>A0A0N0C2B0</accession>
<gene>
    <name evidence="3" type="ORF">AMS66_30005</name>
</gene>
<dbReference type="Pfam" id="PF07563">
    <property type="entry name" value="DUF1541"/>
    <property type="match status" value="2"/>
</dbReference>
<dbReference type="Proteomes" id="UP000037688">
    <property type="component" value="Unassembled WGS sequence"/>
</dbReference>
<proteinExistence type="predicted"/>
<evidence type="ECO:0000259" key="2">
    <source>
        <dbReference type="Pfam" id="PF07563"/>
    </source>
</evidence>
<dbReference type="RefSeq" id="WP_053784266.1">
    <property type="nucleotide sequence ID" value="NZ_LITU01000083.1"/>
</dbReference>
<feature type="compositionally biased region" description="Polar residues" evidence="1">
    <location>
        <begin position="28"/>
        <end position="38"/>
    </location>
</feature>
<feature type="region of interest" description="Disordered" evidence="1">
    <location>
        <begin position="23"/>
        <end position="60"/>
    </location>
</feature>
<reference evidence="3 4" key="1">
    <citation type="submission" date="2015-08" db="EMBL/GenBank/DDBJ databases">
        <title>Draft genome sequence of cellulolytic and xylanolytic Paenibacillus sp. A59, isolated from a decaying forest soil from Patagonia, Argentina.</title>
        <authorList>
            <person name="Ghio S."/>
            <person name="Caceres A.M."/>
            <person name="Talia P."/>
            <person name="Grasso D."/>
            <person name="Campos E."/>
        </authorList>
    </citation>
    <scope>NUCLEOTIDE SEQUENCE [LARGE SCALE GENOMIC DNA]</scope>
    <source>
        <strain evidence="3 4">A59</strain>
    </source>
</reference>
<dbReference type="PROSITE" id="PS51257">
    <property type="entry name" value="PROKAR_LIPOPROTEIN"/>
    <property type="match status" value="1"/>
</dbReference>
<name>A0A0N0C2B0_9BACL</name>